<dbReference type="EMBL" id="GBXM01006216">
    <property type="protein sequence ID" value="JAI02362.1"/>
    <property type="molecule type" value="Transcribed_RNA"/>
</dbReference>
<reference evidence="1" key="2">
    <citation type="journal article" date="2015" name="Fish Shellfish Immunol.">
        <title>Early steps in the European eel (Anguilla anguilla)-Vibrio vulnificus interaction in the gills: Role of the RtxA13 toxin.</title>
        <authorList>
            <person name="Callol A."/>
            <person name="Pajuelo D."/>
            <person name="Ebbesson L."/>
            <person name="Teles M."/>
            <person name="MacKenzie S."/>
            <person name="Amaro C."/>
        </authorList>
    </citation>
    <scope>NUCLEOTIDE SEQUENCE</scope>
</reference>
<evidence type="ECO:0000313" key="1">
    <source>
        <dbReference type="EMBL" id="JAI02362.1"/>
    </source>
</evidence>
<organism evidence="1">
    <name type="scientific">Anguilla anguilla</name>
    <name type="common">European freshwater eel</name>
    <name type="synonym">Muraena anguilla</name>
    <dbReference type="NCBI Taxonomy" id="7936"/>
    <lineage>
        <taxon>Eukaryota</taxon>
        <taxon>Metazoa</taxon>
        <taxon>Chordata</taxon>
        <taxon>Craniata</taxon>
        <taxon>Vertebrata</taxon>
        <taxon>Euteleostomi</taxon>
        <taxon>Actinopterygii</taxon>
        <taxon>Neopterygii</taxon>
        <taxon>Teleostei</taxon>
        <taxon>Anguilliformes</taxon>
        <taxon>Anguillidae</taxon>
        <taxon>Anguilla</taxon>
    </lineage>
</organism>
<reference evidence="1" key="1">
    <citation type="submission" date="2014-11" db="EMBL/GenBank/DDBJ databases">
        <authorList>
            <person name="Amaro Gonzalez C."/>
        </authorList>
    </citation>
    <scope>NUCLEOTIDE SEQUENCE</scope>
</reference>
<accession>A0A0E9XIW2</accession>
<proteinExistence type="predicted"/>
<protein>
    <submittedName>
        <fullName evidence="1">Uncharacterized protein</fullName>
    </submittedName>
</protein>
<sequence>MSFLSEEALCFLAKRDFFALSLNWDFRRKCQHDTFVQFKELFDPVPKIALHNPLAILCNSNIITSPRVNKED</sequence>
<name>A0A0E9XIW2_ANGAN</name>
<dbReference type="AlphaFoldDB" id="A0A0E9XIW2"/>